<gene>
    <name evidence="1" type="ORF">EJV47_21805</name>
</gene>
<evidence type="ECO:0008006" key="3">
    <source>
        <dbReference type="Google" id="ProtNLM"/>
    </source>
</evidence>
<accession>A0A3S0H6N6</accession>
<dbReference type="EMBL" id="RXOF01000015">
    <property type="protein sequence ID" value="RTQ46586.1"/>
    <property type="molecule type" value="Genomic_DNA"/>
</dbReference>
<protein>
    <recommendedName>
        <fullName evidence="3">STAS/SEC14 domain-containing protein</fullName>
    </recommendedName>
</protein>
<evidence type="ECO:0000313" key="2">
    <source>
        <dbReference type="Proteomes" id="UP000282184"/>
    </source>
</evidence>
<sequence>MPNSIPDACYFQNPAATINHVAGEDFLRLHWSAAKTSPDELRAVYQHTLRAFTHFGYRKLLSDHSQRPPMPSEVSTWLAEEWIPRAVREAGYSHCAVVDNSTPLGRLAAQAVGAQLPPGLLTFRYFPTLAEALGWLRTQ</sequence>
<dbReference type="RefSeq" id="WP_126695331.1">
    <property type="nucleotide sequence ID" value="NZ_RXOF01000015.1"/>
</dbReference>
<reference evidence="1 2" key="1">
    <citation type="submission" date="2018-12" db="EMBL/GenBank/DDBJ databases">
        <title>Hymenobacter gummosus sp. nov., isolated from a spring.</title>
        <authorList>
            <person name="Nie L."/>
        </authorList>
    </citation>
    <scope>NUCLEOTIDE SEQUENCE [LARGE SCALE GENOMIC DNA]</scope>
    <source>
        <strain evidence="1 2">KCTC 52166</strain>
    </source>
</reference>
<proteinExistence type="predicted"/>
<dbReference type="OrthoDB" id="881824at2"/>
<keyword evidence="2" id="KW-1185">Reference proteome</keyword>
<dbReference type="AlphaFoldDB" id="A0A3S0H6N6"/>
<name>A0A3S0H6N6_9BACT</name>
<dbReference type="Proteomes" id="UP000282184">
    <property type="component" value="Unassembled WGS sequence"/>
</dbReference>
<organism evidence="1 2">
    <name type="scientific">Hymenobacter gummosus</name>
    <dbReference type="NCBI Taxonomy" id="1776032"/>
    <lineage>
        <taxon>Bacteria</taxon>
        <taxon>Pseudomonadati</taxon>
        <taxon>Bacteroidota</taxon>
        <taxon>Cytophagia</taxon>
        <taxon>Cytophagales</taxon>
        <taxon>Hymenobacteraceae</taxon>
        <taxon>Hymenobacter</taxon>
    </lineage>
</organism>
<comment type="caution">
    <text evidence="1">The sequence shown here is derived from an EMBL/GenBank/DDBJ whole genome shotgun (WGS) entry which is preliminary data.</text>
</comment>
<evidence type="ECO:0000313" key="1">
    <source>
        <dbReference type="EMBL" id="RTQ46586.1"/>
    </source>
</evidence>